<protein>
    <submittedName>
        <fullName evidence="1">Uncharacterized protein</fullName>
    </submittedName>
</protein>
<reference evidence="1 2" key="1">
    <citation type="journal article" date="2023" name="Nucleic Acids Res.">
        <title>The hologenome of Daphnia magna reveals possible DNA methylation and microbiome-mediated evolution of the host genome.</title>
        <authorList>
            <person name="Chaturvedi A."/>
            <person name="Li X."/>
            <person name="Dhandapani V."/>
            <person name="Marshall H."/>
            <person name="Kissane S."/>
            <person name="Cuenca-Cambronero M."/>
            <person name="Asole G."/>
            <person name="Calvet F."/>
            <person name="Ruiz-Romero M."/>
            <person name="Marangio P."/>
            <person name="Guigo R."/>
            <person name="Rago D."/>
            <person name="Mirbahai L."/>
            <person name="Eastwood N."/>
            <person name="Colbourne J.K."/>
            <person name="Zhou J."/>
            <person name="Mallon E."/>
            <person name="Orsini L."/>
        </authorList>
    </citation>
    <scope>NUCLEOTIDE SEQUENCE [LARGE SCALE GENOMIC DNA]</scope>
    <source>
        <strain evidence="1">LRV0_1</strain>
    </source>
</reference>
<name>A0ABR0AMD8_9CRUS</name>
<comment type="caution">
    <text evidence="1">The sequence shown here is derived from an EMBL/GenBank/DDBJ whole genome shotgun (WGS) entry which is preliminary data.</text>
</comment>
<keyword evidence="2" id="KW-1185">Reference proteome</keyword>
<gene>
    <name evidence="1" type="ORF">OUZ56_015291</name>
</gene>
<accession>A0ABR0AMD8</accession>
<dbReference type="Proteomes" id="UP001234178">
    <property type="component" value="Unassembled WGS sequence"/>
</dbReference>
<evidence type="ECO:0000313" key="1">
    <source>
        <dbReference type="EMBL" id="KAK4026282.1"/>
    </source>
</evidence>
<dbReference type="EMBL" id="JAOYFB010000038">
    <property type="protein sequence ID" value="KAK4026282.1"/>
    <property type="molecule type" value="Genomic_DNA"/>
</dbReference>
<sequence>MEAMTFALLSGFSCFRKARERRPASPVSRFLLYFRSVPVMAVVKSDYGFFWLSLANSLHSIA</sequence>
<evidence type="ECO:0000313" key="2">
    <source>
        <dbReference type="Proteomes" id="UP001234178"/>
    </source>
</evidence>
<organism evidence="1 2">
    <name type="scientific">Daphnia magna</name>
    <dbReference type="NCBI Taxonomy" id="35525"/>
    <lineage>
        <taxon>Eukaryota</taxon>
        <taxon>Metazoa</taxon>
        <taxon>Ecdysozoa</taxon>
        <taxon>Arthropoda</taxon>
        <taxon>Crustacea</taxon>
        <taxon>Branchiopoda</taxon>
        <taxon>Diplostraca</taxon>
        <taxon>Cladocera</taxon>
        <taxon>Anomopoda</taxon>
        <taxon>Daphniidae</taxon>
        <taxon>Daphnia</taxon>
    </lineage>
</organism>
<proteinExistence type="predicted"/>